<dbReference type="SUPFAM" id="SSF56112">
    <property type="entry name" value="Protein kinase-like (PK-like)"/>
    <property type="match status" value="1"/>
</dbReference>
<proteinExistence type="predicted"/>
<dbReference type="InterPro" id="IPR011009">
    <property type="entry name" value="Kinase-like_dom_sf"/>
</dbReference>
<sequence length="301" mass="33731">MRPALREWGIDAVALDYAPVGFGDYHWVADGRWFVTVVDVRRRSYDGLVHAMETAAALREQARLDFVVAPLRAGDGTTLRQLDHHRYAMSVFPFEDGTPGDFGDEQSPEERGLLIDLLAELHRTPPPLSTPARPVELAGRSRLEDALRETNRSWLGGPYAEPARGLIAEHAPTLRRRLEELDRMAEKGGEPVVTHGEPHPGNLLRRRDGRLLLVDWDTVGMAVPERDLWLVAKDPSDLARYADAAGRTPDPASLELYRLRWALDDVAEFVAWFRSPHGRTPDAEQSWDALTGTLEALVREA</sequence>
<dbReference type="GO" id="GO:0016740">
    <property type="term" value="F:transferase activity"/>
    <property type="evidence" value="ECO:0007669"/>
    <property type="project" value="UniProtKB-KW"/>
</dbReference>
<organism evidence="2 3">
    <name type="scientific">Nonomuraea polychroma</name>
    <dbReference type="NCBI Taxonomy" id="46176"/>
    <lineage>
        <taxon>Bacteria</taxon>
        <taxon>Bacillati</taxon>
        <taxon>Actinomycetota</taxon>
        <taxon>Actinomycetes</taxon>
        <taxon>Streptosporangiales</taxon>
        <taxon>Streptosporangiaceae</taxon>
        <taxon>Nonomuraea</taxon>
    </lineage>
</organism>
<dbReference type="AlphaFoldDB" id="A0A438MCJ4"/>
<name>A0A438MCJ4_9ACTN</name>
<evidence type="ECO:0000313" key="2">
    <source>
        <dbReference type="EMBL" id="RVX43454.1"/>
    </source>
</evidence>
<feature type="domain" description="Aminoglycoside phosphotransferase" evidence="1">
    <location>
        <begin position="32"/>
        <end position="256"/>
    </location>
</feature>
<accession>A0A438MCJ4</accession>
<keyword evidence="3" id="KW-1185">Reference proteome</keyword>
<reference evidence="2 3" key="1">
    <citation type="submission" date="2019-01" db="EMBL/GenBank/DDBJ databases">
        <title>Sequencing the genomes of 1000 actinobacteria strains.</title>
        <authorList>
            <person name="Klenk H.-P."/>
        </authorList>
    </citation>
    <scope>NUCLEOTIDE SEQUENCE [LARGE SCALE GENOMIC DNA]</scope>
    <source>
        <strain evidence="2 3">DSM 43925</strain>
    </source>
</reference>
<dbReference type="InterPro" id="IPR002575">
    <property type="entry name" value="Aminoglycoside_PTrfase"/>
</dbReference>
<comment type="caution">
    <text evidence="2">The sequence shown here is derived from an EMBL/GenBank/DDBJ whole genome shotgun (WGS) entry which is preliminary data.</text>
</comment>
<dbReference type="Gene3D" id="1.10.510.10">
    <property type="entry name" value="Transferase(Phosphotransferase) domain 1"/>
    <property type="match status" value="1"/>
</dbReference>
<dbReference type="Gene3D" id="1.20.58.840">
    <property type="match status" value="1"/>
</dbReference>
<evidence type="ECO:0000313" key="3">
    <source>
        <dbReference type="Proteomes" id="UP000284824"/>
    </source>
</evidence>
<dbReference type="EMBL" id="SAUN01000001">
    <property type="protein sequence ID" value="RVX43454.1"/>
    <property type="molecule type" value="Genomic_DNA"/>
</dbReference>
<dbReference type="Proteomes" id="UP000284824">
    <property type="component" value="Unassembled WGS sequence"/>
</dbReference>
<dbReference type="Pfam" id="PF01636">
    <property type="entry name" value="APH"/>
    <property type="match status" value="1"/>
</dbReference>
<gene>
    <name evidence="2" type="ORF">EDD27_6136</name>
</gene>
<keyword evidence="2" id="KW-0808">Transferase</keyword>
<protein>
    <submittedName>
        <fullName evidence="2">Spectinomycin phosphotransferase</fullName>
    </submittedName>
</protein>
<evidence type="ECO:0000259" key="1">
    <source>
        <dbReference type="Pfam" id="PF01636"/>
    </source>
</evidence>